<feature type="region of interest" description="Disordered" evidence="1">
    <location>
        <begin position="569"/>
        <end position="588"/>
    </location>
</feature>
<feature type="region of interest" description="Disordered" evidence="1">
    <location>
        <begin position="596"/>
        <end position="633"/>
    </location>
</feature>
<evidence type="ECO:0000313" key="3">
    <source>
        <dbReference type="Proteomes" id="UP000601435"/>
    </source>
</evidence>
<reference evidence="2" key="1">
    <citation type="submission" date="2021-02" db="EMBL/GenBank/DDBJ databases">
        <authorList>
            <person name="Dougan E. K."/>
            <person name="Rhodes N."/>
            <person name="Thang M."/>
            <person name="Chan C."/>
        </authorList>
    </citation>
    <scope>NUCLEOTIDE SEQUENCE</scope>
</reference>
<dbReference type="Pfam" id="PF03747">
    <property type="entry name" value="ADP_ribosyl_GH"/>
    <property type="match status" value="1"/>
</dbReference>
<dbReference type="InterPro" id="IPR005502">
    <property type="entry name" value="Ribosyl_crysJ1"/>
</dbReference>
<feature type="compositionally biased region" description="Polar residues" evidence="1">
    <location>
        <begin position="570"/>
        <end position="579"/>
    </location>
</feature>
<dbReference type="Proteomes" id="UP000601435">
    <property type="component" value="Unassembled WGS sequence"/>
</dbReference>
<evidence type="ECO:0000313" key="2">
    <source>
        <dbReference type="EMBL" id="CAE7660947.1"/>
    </source>
</evidence>
<name>A0A812W6W9_9DINO</name>
<feature type="region of interest" description="Disordered" evidence="1">
    <location>
        <begin position="740"/>
        <end position="786"/>
    </location>
</feature>
<dbReference type="AlphaFoldDB" id="A0A812W6W9"/>
<organism evidence="2 3">
    <name type="scientific">Symbiodinium necroappetens</name>
    <dbReference type="NCBI Taxonomy" id="1628268"/>
    <lineage>
        <taxon>Eukaryota</taxon>
        <taxon>Sar</taxon>
        <taxon>Alveolata</taxon>
        <taxon>Dinophyceae</taxon>
        <taxon>Suessiales</taxon>
        <taxon>Symbiodiniaceae</taxon>
        <taxon>Symbiodinium</taxon>
    </lineage>
</organism>
<feature type="compositionally biased region" description="Polar residues" evidence="1">
    <location>
        <begin position="753"/>
        <end position="764"/>
    </location>
</feature>
<sequence length="996" mass="107624">MYTAELLLADAASFQHNLAKRNADEVPQAWDAFTRYITEVMGKKQTLNVSNFCRIGWKVEEGLHQPRMRPHFNISDAFAISCRADARSQLQGPAHSLTHVEEFNFSKCALKFSNGLTKDRLFMYPECGVPAMMGRLSMWLVVLVKQFMGTCVASMSVAERASGALWGLFAGDALAMPVHWYYGGADQIREDFGGQLLSGFERSVHPFPDSIMQLSSTGGGGRGSNEGDVVGGAILHGKKEYWRRGGQYHYHHTLDAGENTLEASLVRVVLQSLRSTGRFSASDFRKRYIEFMTTPGTHNDTYASTCHRMFFQKWRAGVDPKDCPDNDGHNVDTMDGLVIPTVVALISLAQGEDVATAAALAVEALAVTRSSEVLPEYVRTTTYMLDKVMRGTSLDHASMQTSLEVYESAVFDRKRRGTDPVVACYIGGSFPAFLPEAMLLAGPAAQLLDLAYVSSSGSEEVQRLVRHSLPVPEELSNYLQFLASGGDLSDAAANLFGEDGEDGVMQYLKEKQKTAGAVRRQKAKVSSEADAAMEYLKGQLTKNGQTARAAVKASPRAGSREFLRGIKLSDMSSAPSQSQRKSRLDNPAGDAANALKKVAKSTGKPSPLSERTKPKTPEEKTETAIDKSACDALSSGGDIRMSLQLMRDKTGIQRSASAKRCRAARKDVGPLVRTARSVRLPARANEMIGDTAPSDVTVKPSETRAVTSAVQTAPPKSPVVSPVLTVRHVLQETHTNVFKPQGCKALSSPPSPSQWLRRSPHLQTRSVARSPSPPAAPAEEVPGKETEATVTSAAAPAPTVQETKKASDCASAIATESSALRSPPVPWQFAAGVHAQPATAARSAARVEGVRSCHDGDKWPKQPNGFAAGFGTPTGPGHGHCGTWMPWTPARSILLPPGSVHLRPQQPHIKVARVCATPPAPMTPMTPIMQNRDSRDEAVPQKAVVGRPNVAIPWFPKTDPPTVPHTPQIPCPQLQQASMSRGMFAGSPTRRRQINV</sequence>
<gene>
    <name evidence="2" type="ORF">SNEC2469_LOCUS18778</name>
</gene>
<protein>
    <submittedName>
        <fullName evidence="2">Uncharacterized protein</fullName>
    </submittedName>
</protein>
<proteinExistence type="predicted"/>
<dbReference type="Gene3D" id="1.10.4080.10">
    <property type="entry name" value="ADP-ribosylation/Crystallin J1"/>
    <property type="match status" value="1"/>
</dbReference>
<dbReference type="SUPFAM" id="SSF101478">
    <property type="entry name" value="ADP-ribosylglycohydrolase"/>
    <property type="match status" value="1"/>
</dbReference>
<accession>A0A812W6W9</accession>
<comment type="caution">
    <text evidence="2">The sequence shown here is derived from an EMBL/GenBank/DDBJ whole genome shotgun (WGS) entry which is preliminary data.</text>
</comment>
<evidence type="ECO:0000256" key="1">
    <source>
        <dbReference type="SAM" id="MobiDB-lite"/>
    </source>
</evidence>
<dbReference type="InterPro" id="IPR036705">
    <property type="entry name" value="Ribosyl_crysJ1_sf"/>
</dbReference>
<keyword evidence="3" id="KW-1185">Reference proteome</keyword>
<feature type="compositionally biased region" description="Basic and acidic residues" evidence="1">
    <location>
        <begin position="610"/>
        <end position="629"/>
    </location>
</feature>
<dbReference type="OrthoDB" id="437754at2759"/>
<dbReference type="EMBL" id="CAJNJA010031809">
    <property type="protein sequence ID" value="CAE7660947.1"/>
    <property type="molecule type" value="Genomic_DNA"/>
</dbReference>